<dbReference type="InterPro" id="IPR049730">
    <property type="entry name" value="SNF2/RAD54-like_C"/>
</dbReference>
<evidence type="ECO:0000256" key="3">
    <source>
        <dbReference type="ARBA" id="ARBA00022801"/>
    </source>
</evidence>
<dbReference type="InterPro" id="IPR001841">
    <property type="entry name" value="Znf_RING"/>
</dbReference>
<dbReference type="GO" id="GO:0006974">
    <property type="term" value="P:DNA damage response"/>
    <property type="evidence" value="ECO:0007669"/>
    <property type="project" value="TreeGrafter"/>
</dbReference>
<dbReference type="PROSITE" id="PS00518">
    <property type="entry name" value="ZF_RING_1"/>
    <property type="match status" value="1"/>
</dbReference>
<keyword evidence="1" id="KW-0479">Metal-binding</keyword>
<dbReference type="KEGG" id="ksn:43588046"/>
<feature type="domain" description="RING-type" evidence="7">
    <location>
        <begin position="350"/>
        <end position="392"/>
    </location>
</feature>
<evidence type="ECO:0000256" key="4">
    <source>
        <dbReference type="ARBA" id="ARBA00022833"/>
    </source>
</evidence>
<organism evidence="8 9">
    <name type="scientific">Kwoniella shandongensis</name>
    <dbReference type="NCBI Taxonomy" id="1734106"/>
    <lineage>
        <taxon>Eukaryota</taxon>
        <taxon>Fungi</taxon>
        <taxon>Dikarya</taxon>
        <taxon>Basidiomycota</taxon>
        <taxon>Agaricomycotina</taxon>
        <taxon>Tremellomycetes</taxon>
        <taxon>Tremellales</taxon>
        <taxon>Cryptococcaceae</taxon>
        <taxon>Kwoniella</taxon>
    </lineage>
</organism>
<dbReference type="SMART" id="SM00184">
    <property type="entry name" value="RING"/>
    <property type="match status" value="1"/>
</dbReference>
<sequence length="657" mass="73627">MSIILHQAWFFEGDVRHVQKEVDAEVNCYAQADIVRKEILLKPLQNANKSVELLEHSMTRTAAIHDVMELQTEETDNHGGLLSNDIAAQANDLLEILNDNAVLVFEWRAKILALLSSPIDASAAEPRAPDEVEAYLIAYASAIADRKEFMLESRSLLATHDARVTKQRSTKAAINAVADDTAPPPDVTDEVGEQAAVLMKERQAFRDARQEKGCDRPLKGLLMDLNGSYALMIDKLISQVSFMGQIDLKKSQSPGVWRNCSKTTFTSNLNKELDLLRATFNRRVVYFAALQEISDSVSAPEFKDLQKETQTVSQEINEIEAKLSKLVIKGRYLKYLGEKQDNELDVREDCIICFGSSDDNQAVLLQCGHYFCLSCYKEFRKSPGGRKCPSCRIEIDSKEITRIKLSSASRIVDAEGDERGDVSAQVEGEGMPEDSGEDQESIRRVADLDKLKMMDVDRRREVMLMDMLGEYGSKINFLIKHLLYYKSREPETRHVIFSNWSDSLNIVMQALRLNGIKFSSFEQGKKQKDVVDQFINDKSISVFLLHAERESSGLTLTTCQVVHLLEPVLRHSFELQAIGRVDRLGQDKETTVYCYATMETVEARILSQGVRNGTSIYLDADNADHVVADMPNVVSAAHKGGDVSGDSNEEDLLGLIL</sequence>
<dbReference type="GO" id="GO:0005634">
    <property type="term" value="C:nucleus"/>
    <property type="evidence" value="ECO:0007669"/>
    <property type="project" value="TreeGrafter"/>
</dbReference>
<keyword evidence="2 5" id="KW-0863">Zinc-finger</keyword>
<dbReference type="CDD" id="cd16449">
    <property type="entry name" value="RING-HC"/>
    <property type="match status" value="1"/>
</dbReference>
<evidence type="ECO:0000259" key="7">
    <source>
        <dbReference type="PROSITE" id="PS50089"/>
    </source>
</evidence>
<dbReference type="PROSITE" id="PS50089">
    <property type="entry name" value="ZF_RING_2"/>
    <property type="match status" value="1"/>
</dbReference>
<dbReference type="Gene3D" id="3.30.40.10">
    <property type="entry name" value="Zinc/RING finger domain, C3HC4 (zinc finger)"/>
    <property type="match status" value="1"/>
</dbReference>
<dbReference type="RefSeq" id="XP_065823936.1">
    <property type="nucleotide sequence ID" value="XM_065967864.1"/>
</dbReference>
<dbReference type="GO" id="GO:0016787">
    <property type="term" value="F:hydrolase activity"/>
    <property type="evidence" value="ECO:0007669"/>
    <property type="project" value="UniProtKB-KW"/>
</dbReference>
<dbReference type="CDD" id="cd18793">
    <property type="entry name" value="SF2_C_SNF"/>
    <property type="match status" value="1"/>
</dbReference>
<evidence type="ECO:0000256" key="6">
    <source>
        <dbReference type="SAM" id="MobiDB-lite"/>
    </source>
</evidence>
<gene>
    <name evidence="8" type="ORF">CI109_106564</name>
</gene>
<feature type="region of interest" description="Disordered" evidence="6">
    <location>
        <begin position="416"/>
        <end position="438"/>
    </location>
</feature>
<evidence type="ECO:0000313" key="9">
    <source>
        <dbReference type="Proteomes" id="UP000322225"/>
    </source>
</evidence>
<keyword evidence="4" id="KW-0862">Zinc</keyword>
<dbReference type="SUPFAM" id="SSF57850">
    <property type="entry name" value="RING/U-box"/>
    <property type="match status" value="1"/>
</dbReference>
<dbReference type="Proteomes" id="UP000322225">
    <property type="component" value="Chromosome 12"/>
</dbReference>
<evidence type="ECO:0000313" key="8">
    <source>
        <dbReference type="EMBL" id="WWD22075.1"/>
    </source>
</evidence>
<dbReference type="InterPro" id="IPR059033">
    <property type="entry name" value="C144_05_dom"/>
</dbReference>
<dbReference type="AlphaFoldDB" id="A0AAJ8MZU5"/>
<dbReference type="Gene3D" id="3.40.50.300">
    <property type="entry name" value="P-loop containing nucleotide triphosphate hydrolases"/>
    <property type="match status" value="1"/>
</dbReference>
<dbReference type="InterPro" id="IPR013083">
    <property type="entry name" value="Znf_RING/FYVE/PHD"/>
</dbReference>
<protein>
    <recommendedName>
        <fullName evidence="7">RING-type domain-containing protein</fullName>
    </recommendedName>
</protein>
<dbReference type="Pfam" id="PF00271">
    <property type="entry name" value="Helicase_C"/>
    <property type="match status" value="1"/>
</dbReference>
<keyword evidence="9" id="KW-1185">Reference proteome</keyword>
<dbReference type="PANTHER" id="PTHR45865">
    <property type="entry name" value="E3 UBIQUITIN-PROTEIN LIGASE SHPRH FAMILY MEMBER"/>
    <property type="match status" value="1"/>
</dbReference>
<evidence type="ECO:0000256" key="1">
    <source>
        <dbReference type="ARBA" id="ARBA00022723"/>
    </source>
</evidence>
<keyword evidence="3" id="KW-0378">Hydrolase</keyword>
<dbReference type="GeneID" id="43588046"/>
<dbReference type="Pfam" id="PF26021">
    <property type="entry name" value="Ferritin_C144_05"/>
    <property type="match status" value="1"/>
</dbReference>
<name>A0AAJ8MZU5_9TREE</name>
<proteinExistence type="predicted"/>
<dbReference type="GO" id="GO:0008270">
    <property type="term" value="F:zinc ion binding"/>
    <property type="evidence" value="ECO:0007669"/>
    <property type="project" value="UniProtKB-KW"/>
</dbReference>
<dbReference type="InterPro" id="IPR027417">
    <property type="entry name" value="P-loop_NTPase"/>
</dbReference>
<dbReference type="EMBL" id="CP144062">
    <property type="protein sequence ID" value="WWD22075.1"/>
    <property type="molecule type" value="Genomic_DNA"/>
</dbReference>
<reference evidence="8" key="1">
    <citation type="submission" date="2017-08" db="EMBL/GenBank/DDBJ databases">
        <authorList>
            <person name="Cuomo C."/>
            <person name="Billmyre B."/>
            <person name="Heitman J."/>
        </authorList>
    </citation>
    <scope>NUCLEOTIDE SEQUENCE</scope>
    <source>
        <strain evidence="8">CBS 12478</strain>
    </source>
</reference>
<dbReference type="InterPro" id="IPR052583">
    <property type="entry name" value="ATP-helicase/E3_Ub-Ligase"/>
</dbReference>
<dbReference type="GO" id="GO:0061630">
    <property type="term" value="F:ubiquitin protein ligase activity"/>
    <property type="evidence" value="ECO:0007669"/>
    <property type="project" value="TreeGrafter"/>
</dbReference>
<accession>A0AAJ8MZU5</accession>
<dbReference type="SUPFAM" id="SSF52540">
    <property type="entry name" value="P-loop containing nucleoside triphosphate hydrolases"/>
    <property type="match status" value="1"/>
</dbReference>
<dbReference type="InterPro" id="IPR001650">
    <property type="entry name" value="Helicase_C-like"/>
</dbReference>
<dbReference type="InterPro" id="IPR017907">
    <property type="entry name" value="Znf_RING_CS"/>
</dbReference>
<dbReference type="Pfam" id="PF13920">
    <property type="entry name" value="zf-C3HC4_3"/>
    <property type="match status" value="1"/>
</dbReference>
<evidence type="ECO:0000256" key="5">
    <source>
        <dbReference type="PROSITE-ProRule" id="PRU00175"/>
    </source>
</evidence>
<reference evidence="8" key="2">
    <citation type="submission" date="2024-01" db="EMBL/GenBank/DDBJ databases">
        <title>Comparative genomics of Cryptococcus and Kwoniella reveals pathogenesis evolution and contrasting modes of karyotype evolution via chromosome fusion or intercentromeric recombination.</title>
        <authorList>
            <person name="Coelho M.A."/>
            <person name="David-Palma M."/>
            <person name="Shea T."/>
            <person name="Bowers K."/>
            <person name="McGinley-Smith S."/>
            <person name="Mohammad A.W."/>
            <person name="Gnirke A."/>
            <person name="Yurkov A.M."/>
            <person name="Nowrousian M."/>
            <person name="Sun S."/>
            <person name="Cuomo C.A."/>
            <person name="Heitman J."/>
        </authorList>
    </citation>
    <scope>NUCLEOTIDE SEQUENCE</scope>
    <source>
        <strain evidence="8">CBS 12478</strain>
    </source>
</reference>
<dbReference type="PANTHER" id="PTHR45865:SF1">
    <property type="entry name" value="E3 UBIQUITIN-PROTEIN LIGASE SHPRH"/>
    <property type="match status" value="1"/>
</dbReference>
<evidence type="ECO:0000256" key="2">
    <source>
        <dbReference type="ARBA" id="ARBA00022771"/>
    </source>
</evidence>
<dbReference type="GO" id="GO:0000209">
    <property type="term" value="P:protein polyubiquitination"/>
    <property type="evidence" value="ECO:0007669"/>
    <property type="project" value="TreeGrafter"/>
</dbReference>